<keyword evidence="2" id="KW-0812">Transmembrane</keyword>
<dbReference type="AlphaFoldDB" id="A0A6A1W621"/>
<dbReference type="Gene3D" id="1.10.510.10">
    <property type="entry name" value="Transferase(Phosphotransferase) domain 1"/>
    <property type="match status" value="1"/>
</dbReference>
<accession>A0A6A1W621</accession>
<dbReference type="GO" id="GO:0016020">
    <property type="term" value="C:membrane"/>
    <property type="evidence" value="ECO:0007669"/>
    <property type="project" value="UniProtKB-SubCell"/>
</dbReference>
<dbReference type="EMBL" id="RXIC02000021">
    <property type="protein sequence ID" value="KAB1220333.1"/>
    <property type="molecule type" value="Genomic_DNA"/>
</dbReference>
<evidence type="ECO:0000256" key="5">
    <source>
        <dbReference type="ARBA" id="ARBA00023136"/>
    </source>
</evidence>
<keyword evidence="4" id="KW-1133">Transmembrane helix</keyword>
<dbReference type="InterPro" id="IPR011009">
    <property type="entry name" value="Kinase-like_dom_sf"/>
</dbReference>
<comment type="caution">
    <text evidence="7">The sequence shown here is derived from an EMBL/GenBank/DDBJ whole genome shotgun (WGS) entry which is preliminary data.</text>
</comment>
<dbReference type="PROSITE" id="PS50011">
    <property type="entry name" value="PROTEIN_KINASE_DOM"/>
    <property type="match status" value="1"/>
</dbReference>
<keyword evidence="3" id="KW-0732">Signal</keyword>
<dbReference type="PANTHER" id="PTHR47974:SF3">
    <property type="entry name" value="RECEPTOR-LIKE SERINE_THREONINE-PROTEIN KINASE"/>
    <property type="match status" value="1"/>
</dbReference>
<dbReference type="GO" id="GO:0005524">
    <property type="term" value="F:ATP binding"/>
    <property type="evidence" value="ECO:0007669"/>
    <property type="project" value="InterPro"/>
</dbReference>
<feature type="domain" description="Protein kinase" evidence="6">
    <location>
        <begin position="1"/>
        <end position="77"/>
    </location>
</feature>
<dbReference type="InterPro" id="IPR000719">
    <property type="entry name" value="Prot_kinase_dom"/>
</dbReference>
<dbReference type="PANTHER" id="PTHR47974">
    <property type="entry name" value="OS07G0415500 PROTEIN"/>
    <property type="match status" value="1"/>
</dbReference>
<dbReference type="Pfam" id="PF00069">
    <property type="entry name" value="Pkinase"/>
    <property type="match status" value="1"/>
</dbReference>
<evidence type="ECO:0000256" key="4">
    <source>
        <dbReference type="ARBA" id="ARBA00022989"/>
    </source>
</evidence>
<proteinExistence type="predicted"/>
<evidence type="ECO:0000256" key="3">
    <source>
        <dbReference type="ARBA" id="ARBA00022729"/>
    </source>
</evidence>
<comment type="subcellular location">
    <subcellularLocation>
        <location evidence="1">Membrane</location>
        <topology evidence="1">Single-pass membrane protein</topology>
    </subcellularLocation>
</comment>
<evidence type="ECO:0000256" key="2">
    <source>
        <dbReference type="ARBA" id="ARBA00022692"/>
    </source>
</evidence>
<gene>
    <name evidence="7" type="ORF">CJ030_MR3G019079</name>
</gene>
<protein>
    <recommendedName>
        <fullName evidence="6">Protein kinase domain-containing protein</fullName>
    </recommendedName>
</protein>
<evidence type="ECO:0000313" key="7">
    <source>
        <dbReference type="EMBL" id="KAB1220333.1"/>
    </source>
</evidence>
<reference evidence="7 8" key="1">
    <citation type="journal article" date="2019" name="Plant Biotechnol. J.">
        <title>The red bayberry genome and genetic basis of sex determination.</title>
        <authorList>
            <person name="Jia H.M."/>
            <person name="Jia H.J."/>
            <person name="Cai Q.L."/>
            <person name="Wang Y."/>
            <person name="Zhao H.B."/>
            <person name="Yang W.F."/>
            <person name="Wang G.Y."/>
            <person name="Li Y.H."/>
            <person name="Zhan D.L."/>
            <person name="Shen Y.T."/>
            <person name="Niu Q.F."/>
            <person name="Chang L."/>
            <person name="Qiu J."/>
            <person name="Zhao L."/>
            <person name="Xie H.B."/>
            <person name="Fu W.Y."/>
            <person name="Jin J."/>
            <person name="Li X.W."/>
            <person name="Jiao Y."/>
            <person name="Zhou C.C."/>
            <person name="Tu T."/>
            <person name="Chai C.Y."/>
            <person name="Gao J.L."/>
            <person name="Fan L.J."/>
            <person name="van de Weg E."/>
            <person name="Wang J.Y."/>
            <person name="Gao Z.S."/>
        </authorList>
    </citation>
    <scope>NUCLEOTIDE SEQUENCE [LARGE SCALE GENOMIC DNA]</scope>
    <source>
        <tissue evidence="7">Leaves</tissue>
    </source>
</reference>
<sequence length="77" mass="8572">MRGARGYMAPEWVLNLPVTSKVDVYSYGIVVLVMVTGKSTQIHAVDDAADRERRSLVTWVREKKNGEAAQYAGLKMS</sequence>
<evidence type="ECO:0000313" key="8">
    <source>
        <dbReference type="Proteomes" id="UP000516437"/>
    </source>
</evidence>
<dbReference type="Proteomes" id="UP000516437">
    <property type="component" value="Chromosome 3"/>
</dbReference>
<keyword evidence="5" id="KW-0472">Membrane</keyword>
<organism evidence="7 8">
    <name type="scientific">Morella rubra</name>
    <name type="common">Chinese bayberry</name>
    <dbReference type="NCBI Taxonomy" id="262757"/>
    <lineage>
        <taxon>Eukaryota</taxon>
        <taxon>Viridiplantae</taxon>
        <taxon>Streptophyta</taxon>
        <taxon>Embryophyta</taxon>
        <taxon>Tracheophyta</taxon>
        <taxon>Spermatophyta</taxon>
        <taxon>Magnoliopsida</taxon>
        <taxon>eudicotyledons</taxon>
        <taxon>Gunneridae</taxon>
        <taxon>Pentapetalae</taxon>
        <taxon>rosids</taxon>
        <taxon>fabids</taxon>
        <taxon>Fagales</taxon>
        <taxon>Myricaceae</taxon>
        <taxon>Morella</taxon>
    </lineage>
</organism>
<dbReference type="OrthoDB" id="5857966at2759"/>
<keyword evidence="8" id="KW-1185">Reference proteome</keyword>
<evidence type="ECO:0000259" key="6">
    <source>
        <dbReference type="PROSITE" id="PS50011"/>
    </source>
</evidence>
<dbReference type="SUPFAM" id="SSF56112">
    <property type="entry name" value="Protein kinase-like (PK-like)"/>
    <property type="match status" value="1"/>
</dbReference>
<evidence type="ECO:0000256" key="1">
    <source>
        <dbReference type="ARBA" id="ARBA00004167"/>
    </source>
</evidence>
<dbReference type="GO" id="GO:0004672">
    <property type="term" value="F:protein kinase activity"/>
    <property type="evidence" value="ECO:0007669"/>
    <property type="project" value="InterPro"/>
</dbReference>
<name>A0A6A1W621_9ROSI</name>